<organism evidence="4 5">
    <name type="scientific">Hondaea fermentalgiana</name>
    <dbReference type="NCBI Taxonomy" id="2315210"/>
    <lineage>
        <taxon>Eukaryota</taxon>
        <taxon>Sar</taxon>
        <taxon>Stramenopiles</taxon>
        <taxon>Bigyra</taxon>
        <taxon>Labyrinthulomycetes</taxon>
        <taxon>Thraustochytrida</taxon>
        <taxon>Thraustochytriidae</taxon>
        <taxon>Hondaea</taxon>
    </lineage>
</organism>
<evidence type="ECO:0000256" key="2">
    <source>
        <dbReference type="SAM" id="Phobius"/>
    </source>
</evidence>
<feature type="transmembrane region" description="Helical" evidence="2">
    <location>
        <begin position="802"/>
        <end position="821"/>
    </location>
</feature>
<evidence type="ECO:0000256" key="1">
    <source>
        <dbReference type="SAM" id="MobiDB-lite"/>
    </source>
</evidence>
<name>A0A2R5GS16_9STRA</name>
<sequence length="932" mass="101134">MAAALVLVLAVLVRATQAEAVQSGRRGEEEVLEVEETRERDLNGMMGCSMGCTPVASPTAPPTPKPTVKETDPPTDPPTPKETDPPTDPPTPKETDPPTDPPTPKESEPTPKPTPKPTKAETDPPTDPPTPKEEEPTPKPTPKPTSKETDPPTDEQPTKKPTKKPTTPPTEEDTPRPTKKPTKPPTNADTPNPTKKPTRPPTNADTPNPTKKPTRPPTEPDTPNPTKKPTRPPTNADTPNPTKKPTRPPTEPDTPNPTKKPTRPPTNADTPNPTKKPTRPPTDPDTPSPTPKPTRPPTRQATPKPTPQPTRNPTRPPSPKATPEPTRQPTPRVTVEAPVDAPTSAPTEDLCANDDWDASNEESDADCGGDLCEARCNVTQRCFLASDCDSGLACGFDAGELRGACLVPTEGAINFPACEPGLPCQPSSSSSSQNGTCVLLEGVSDRKGRCMPKPGDVSREADEGECTWAWRSILATVLLALCLALSAGMGDTVLFVQALDLGHIIASGAFLLLPAAPACYLAFATDMRWSTLALLPLPRPLSAGTSEASSVGTITEGRRALAVRAEDLANLTWEDMGMSRMARLADIDRQFMLCGFLVLLFAVMIIYALVQIAMAKGKDWRACIRETMVRIPYMVSYPLVAFAAYTLYLVFIVDAVSSTALEAVLGLLAFCVLLLSITWAMICFRYTLPARPPKTFRSLHADWKANKRLFWIARLLSNAFKGFFVGMVSQPAPIQAVLFLVVGVAYWLALFRWMPYEYSLTNRIALFAALLYIINTVIPVIFAMNPPAYSSSILELLGEVQIWLNIASLVLMLAIMLSQMYGKWRDKRRHVDIAKAHETAFKDLEKDYNKDNGNYMTDDPHTGSAHLQLVYELQRDRASSSVTADSPDGVPVSPIARAPPPTPVAASSSRSGNLRRTESVDSSDPHTRVAMY</sequence>
<keyword evidence="2" id="KW-0812">Transmembrane</keyword>
<feature type="compositionally biased region" description="Pro residues" evidence="1">
    <location>
        <begin position="304"/>
        <end position="328"/>
    </location>
</feature>
<feature type="signal peptide" evidence="3">
    <location>
        <begin position="1"/>
        <end position="18"/>
    </location>
</feature>
<gene>
    <name evidence="4" type="ORF">FCC1311_098632</name>
</gene>
<dbReference type="PANTHER" id="PTHR45725:SF18">
    <property type="entry name" value="ORC1-LIKE AAA ATPASE DOMAIN-CONTAINING PROTEIN"/>
    <property type="match status" value="1"/>
</dbReference>
<dbReference type="InterPro" id="IPR051425">
    <property type="entry name" value="Formin_Homology"/>
</dbReference>
<feature type="transmembrane region" description="Helical" evidence="2">
    <location>
        <begin position="663"/>
        <end position="688"/>
    </location>
</feature>
<keyword evidence="2" id="KW-1133">Transmembrane helix</keyword>
<feature type="compositionally biased region" description="Low complexity" evidence="1">
    <location>
        <begin position="233"/>
        <end position="243"/>
    </location>
</feature>
<evidence type="ECO:0000256" key="3">
    <source>
        <dbReference type="SAM" id="SignalP"/>
    </source>
</evidence>
<feature type="transmembrane region" description="Helical" evidence="2">
    <location>
        <begin position="764"/>
        <end position="782"/>
    </location>
</feature>
<evidence type="ECO:0000313" key="4">
    <source>
        <dbReference type="EMBL" id="GBG33640.1"/>
    </source>
</evidence>
<feature type="compositionally biased region" description="Acidic residues" evidence="1">
    <location>
        <begin position="351"/>
        <end position="363"/>
    </location>
</feature>
<dbReference type="Proteomes" id="UP000241890">
    <property type="component" value="Unassembled WGS sequence"/>
</dbReference>
<feature type="region of interest" description="Disordered" evidence="1">
    <location>
        <begin position="22"/>
        <end position="363"/>
    </location>
</feature>
<dbReference type="PANTHER" id="PTHR45725">
    <property type="entry name" value="FORMIN HOMOLOGY 2 FAMILY MEMBER"/>
    <property type="match status" value="1"/>
</dbReference>
<feature type="region of interest" description="Disordered" evidence="1">
    <location>
        <begin position="878"/>
        <end position="932"/>
    </location>
</feature>
<feature type="transmembrane region" description="Helical" evidence="2">
    <location>
        <begin position="631"/>
        <end position="651"/>
    </location>
</feature>
<comment type="caution">
    <text evidence="4">The sequence shown here is derived from an EMBL/GenBank/DDBJ whole genome shotgun (WGS) entry which is preliminary data.</text>
</comment>
<proteinExistence type="predicted"/>
<feature type="transmembrane region" description="Helical" evidence="2">
    <location>
        <begin position="709"/>
        <end position="728"/>
    </location>
</feature>
<keyword evidence="3" id="KW-0732">Signal</keyword>
<feature type="compositionally biased region" description="Basic and acidic residues" evidence="1">
    <location>
        <begin position="25"/>
        <end position="42"/>
    </location>
</feature>
<dbReference type="EMBL" id="BEYU01000163">
    <property type="protein sequence ID" value="GBG33640.1"/>
    <property type="molecule type" value="Genomic_DNA"/>
</dbReference>
<feature type="transmembrane region" description="Helical" evidence="2">
    <location>
        <begin position="734"/>
        <end position="752"/>
    </location>
</feature>
<feature type="compositionally biased region" description="Basic and acidic residues" evidence="1">
    <location>
        <begin position="915"/>
        <end position="932"/>
    </location>
</feature>
<feature type="transmembrane region" description="Helical" evidence="2">
    <location>
        <begin position="501"/>
        <end position="523"/>
    </location>
</feature>
<keyword evidence="2" id="KW-0472">Membrane</keyword>
<feature type="compositionally biased region" description="Pro residues" evidence="1">
    <location>
        <begin position="279"/>
        <end position="296"/>
    </location>
</feature>
<keyword evidence="5" id="KW-1185">Reference proteome</keyword>
<accession>A0A2R5GS16</accession>
<feature type="compositionally biased region" description="Low complexity" evidence="1">
    <location>
        <begin position="185"/>
        <end position="211"/>
    </location>
</feature>
<feature type="chain" id="PRO_5015311872" evidence="3">
    <location>
        <begin position="19"/>
        <end position="932"/>
    </location>
</feature>
<reference evidence="4 5" key="1">
    <citation type="submission" date="2017-12" db="EMBL/GenBank/DDBJ databases">
        <title>Sequencing, de novo assembly and annotation of complete genome of a new Thraustochytrid species, strain FCC1311.</title>
        <authorList>
            <person name="Sedici K."/>
            <person name="Godart F."/>
            <person name="Aiese Cigliano R."/>
            <person name="Sanseverino W."/>
            <person name="Barakat M."/>
            <person name="Ortet P."/>
            <person name="Marechal E."/>
            <person name="Cagnac O."/>
            <person name="Amato A."/>
        </authorList>
    </citation>
    <scope>NUCLEOTIDE SEQUENCE [LARGE SCALE GENOMIC DNA]</scope>
</reference>
<feature type="transmembrane region" description="Helical" evidence="2">
    <location>
        <begin position="468"/>
        <end position="489"/>
    </location>
</feature>
<evidence type="ECO:0000313" key="5">
    <source>
        <dbReference type="Proteomes" id="UP000241890"/>
    </source>
</evidence>
<dbReference type="AlphaFoldDB" id="A0A2R5GS16"/>
<dbReference type="InParanoid" id="A0A2R5GS16"/>
<protein>
    <submittedName>
        <fullName evidence="4">Uncharacterized protein</fullName>
    </submittedName>
</protein>
<dbReference type="PRINTS" id="PR01217">
    <property type="entry name" value="PRICHEXTENSN"/>
</dbReference>
<feature type="transmembrane region" description="Helical" evidence="2">
    <location>
        <begin position="590"/>
        <end position="610"/>
    </location>
</feature>